<dbReference type="InterPro" id="IPR046346">
    <property type="entry name" value="Aminoacid_DH-like_N_sf"/>
</dbReference>
<dbReference type="InterPro" id="IPR006095">
    <property type="entry name" value="Glu/Leu/Phe/Val/Trp_DH"/>
</dbReference>
<keyword evidence="3" id="KW-0520">NAD</keyword>
<dbReference type="Gene3D" id="3.40.50.720">
    <property type="entry name" value="NAD(P)-binding Rossmann-like Domain"/>
    <property type="match status" value="1"/>
</dbReference>
<dbReference type="InterPro" id="IPR016211">
    <property type="entry name" value="Glu/Phe/Leu/Val/Trp_DH_bac/arc"/>
</dbReference>
<dbReference type="PRINTS" id="PR00082">
    <property type="entry name" value="GLFDHDRGNASE"/>
</dbReference>
<dbReference type="EMBL" id="UINC01001140">
    <property type="protein sequence ID" value="SUZ72024.1"/>
    <property type="molecule type" value="Genomic_DNA"/>
</dbReference>
<dbReference type="InterPro" id="IPR036291">
    <property type="entry name" value="NAD(P)-bd_dom_sf"/>
</dbReference>
<dbReference type="InterPro" id="IPR006096">
    <property type="entry name" value="Glu/Leu/Phe/Val/Trp_DH_C"/>
</dbReference>
<dbReference type="SMART" id="SM00839">
    <property type="entry name" value="ELFV_dehydrog"/>
    <property type="match status" value="1"/>
</dbReference>
<evidence type="ECO:0000313" key="5">
    <source>
        <dbReference type="EMBL" id="SUZ72024.1"/>
    </source>
</evidence>
<dbReference type="InterPro" id="IPR006097">
    <property type="entry name" value="Glu/Leu/Phe/Val/Trp_DH_dimer"/>
</dbReference>
<dbReference type="PANTHER" id="PTHR42722">
    <property type="entry name" value="LEUCINE DEHYDROGENASE"/>
    <property type="match status" value="1"/>
</dbReference>
<name>A0A381PZC6_9ZZZZ</name>
<dbReference type="GO" id="GO:0006520">
    <property type="term" value="P:amino acid metabolic process"/>
    <property type="evidence" value="ECO:0007669"/>
    <property type="project" value="InterPro"/>
</dbReference>
<evidence type="ECO:0000256" key="3">
    <source>
        <dbReference type="ARBA" id="ARBA00023027"/>
    </source>
</evidence>
<dbReference type="AlphaFoldDB" id="A0A381PZC6"/>
<evidence type="ECO:0000259" key="4">
    <source>
        <dbReference type="SMART" id="SM00839"/>
    </source>
</evidence>
<sequence length="357" mass="39484">MINKEKKTIFDKLLIHDHEELIFCNDKKLGLKAIIGIHDTTLGPSMGGTRMWNYATENDALKDAINLSRAMSYKSSLAGLNAGGGKAILIGDIKIKNKKYIERYAGFINDLGGKYWTAQDVNMTTQDILWIKNVCPYVVGLPKEYGGLGDSAIATAYGIYVGMKAAIYQITGNNSLENKIVCVQGVGKVGGKVVDYLIKEGAKVYATDINNKNLDNIASKNVKVIETDDIFDVHYDIFSPCALGGVISMDNLKKLNCKIIAGAANNQLEDDINVPNELLKKDILYLPDFLINAGGIISVYHEQINQIDLQKVMQMTETIYDKAIDVFKYADENKITTHSAAMKIAVERIERNKKKSN</sequence>
<organism evidence="5">
    <name type="scientific">marine metagenome</name>
    <dbReference type="NCBI Taxonomy" id="408172"/>
    <lineage>
        <taxon>unclassified sequences</taxon>
        <taxon>metagenomes</taxon>
        <taxon>ecological metagenomes</taxon>
    </lineage>
</organism>
<dbReference type="PIRSF" id="PIRSF000188">
    <property type="entry name" value="Phe_leu_dh"/>
    <property type="match status" value="1"/>
</dbReference>
<evidence type="ECO:0000256" key="1">
    <source>
        <dbReference type="ARBA" id="ARBA00006382"/>
    </source>
</evidence>
<dbReference type="SUPFAM" id="SSF51735">
    <property type="entry name" value="NAD(P)-binding Rossmann-fold domains"/>
    <property type="match status" value="1"/>
</dbReference>
<gene>
    <name evidence="5" type="ORF">METZ01_LOCUS24878</name>
</gene>
<protein>
    <recommendedName>
        <fullName evidence="4">Glutamate/phenylalanine/leucine/valine/L-tryptophan dehydrogenase C-terminal domain-containing protein</fullName>
    </recommendedName>
</protein>
<dbReference type="GO" id="GO:0016639">
    <property type="term" value="F:oxidoreductase activity, acting on the CH-NH2 group of donors, NAD or NADP as acceptor"/>
    <property type="evidence" value="ECO:0007669"/>
    <property type="project" value="InterPro"/>
</dbReference>
<accession>A0A381PZC6</accession>
<dbReference type="Gene3D" id="3.40.50.10860">
    <property type="entry name" value="Leucine Dehydrogenase, chain A, domain 1"/>
    <property type="match status" value="1"/>
</dbReference>
<keyword evidence="2" id="KW-0560">Oxidoreductase</keyword>
<proteinExistence type="inferred from homology"/>
<dbReference type="Pfam" id="PF00208">
    <property type="entry name" value="ELFV_dehydrog"/>
    <property type="match status" value="2"/>
</dbReference>
<feature type="domain" description="Glutamate/phenylalanine/leucine/valine/L-tryptophan dehydrogenase C-terminal" evidence="4">
    <location>
        <begin position="149"/>
        <end position="357"/>
    </location>
</feature>
<dbReference type="Pfam" id="PF02812">
    <property type="entry name" value="ELFV_dehydrog_N"/>
    <property type="match status" value="1"/>
</dbReference>
<evidence type="ECO:0000256" key="2">
    <source>
        <dbReference type="ARBA" id="ARBA00023002"/>
    </source>
</evidence>
<comment type="similarity">
    <text evidence="1">Belongs to the Glu/Leu/Phe/Val dehydrogenases family.</text>
</comment>
<dbReference type="CDD" id="cd01075">
    <property type="entry name" value="NAD_bind_Leu_Phe_Val_DH"/>
    <property type="match status" value="1"/>
</dbReference>
<dbReference type="SUPFAM" id="SSF53223">
    <property type="entry name" value="Aminoacid dehydrogenase-like, N-terminal domain"/>
    <property type="match status" value="1"/>
</dbReference>
<reference evidence="5" key="1">
    <citation type="submission" date="2018-05" db="EMBL/GenBank/DDBJ databases">
        <authorList>
            <person name="Lanie J.A."/>
            <person name="Ng W.-L."/>
            <person name="Kazmierczak K.M."/>
            <person name="Andrzejewski T.M."/>
            <person name="Davidsen T.M."/>
            <person name="Wayne K.J."/>
            <person name="Tettelin H."/>
            <person name="Glass J.I."/>
            <person name="Rusch D."/>
            <person name="Podicherti R."/>
            <person name="Tsui H.-C.T."/>
            <person name="Winkler M.E."/>
        </authorList>
    </citation>
    <scope>NUCLEOTIDE SEQUENCE</scope>
</reference>
<dbReference type="PANTHER" id="PTHR42722:SF1">
    <property type="entry name" value="VALINE DEHYDROGENASE"/>
    <property type="match status" value="1"/>
</dbReference>